<dbReference type="Pfam" id="PF03816">
    <property type="entry name" value="LytR_cpsA_psr"/>
    <property type="match status" value="1"/>
</dbReference>
<evidence type="ECO:0000256" key="1">
    <source>
        <dbReference type="ARBA" id="ARBA00006068"/>
    </source>
</evidence>
<organism evidence="5 6">
    <name type="scientific">Nostocoides japonicum T1-X7</name>
    <dbReference type="NCBI Taxonomy" id="1194083"/>
    <lineage>
        <taxon>Bacteria</taxon>
        <taxon>Bacillati</taxon>
        <taxon>Actinomycetota</taxon>
        <taxon>Actinomycetes</taxon>
        <taxon>Micrococcales</taxon>
        <taxon>Intrasporangiaceae</taxon>
        <taxon>Nostocoides</taxon>
    </lineage>
</organism>
<dbReference type="Proteomes" id="UP000035721">
    <property type="component" value="Unassembled WGS sequence"/>
</dbReference>
<proteinExistence type="inferred from homology"/>
<accession>A0A077M182</accession>
<dbReference type="RefSeq" id="WP_048549723.1">
    <property type="nucleotide sequence ID" value="NZ_HF570958.1"/>
</dbReference>
<feature type="region of interest" description="Disordered" evidence="2">
    <location>
        <begin position="446"/>
        <end position="485"/>
    </location>
</feature>
<feature type="compositionally biased region" description="Low complexity" evidence="2">
    <location>
        <begin position="446"/>
        <end position="471"/>
    </location>
</feature>
<evidence type="ECO:0000313" key="5">
    <source>
        <dbReference type="EMBL" id="CCH79576.1"/>
    </source>
</evidence>
<evidence type="ECO:0000259" key="4">
    <source>
        <dbReference type="Pfam" id="PF03816"/>
    </source>
</evidence>
<dbReference type="Gene3D" id="3.40.630.190">
    <property type="entry name" value="LCP protein"/>
    <property type="match status" value="1"/>
</dbReference>
<gene>
    <name evidence="5" type="ORF">BN12_50003</name>
</gene>
<reference evidence="5 6" key="1">
    <citation type="journal article" date="2013" name="ISME J.">
        <title>A metabolic model for members of the genus Tetrasphaera involved in enhanced biological phosphorus removal.</title>
        <authorList>
            <person name="Kristiansen R."/>
            <person name="Nguyen H.T.T."/>
            <person name="Saunders A.M."/>
            <person name="Nielsen J.L."/>
            <person name="Wimmer R."/>
            <person name="Le V.Q."/>
            <person name="McIlroy S.J."/>
            <person name="Petrovski S."/>
            <person name="Seviour R.J."/>
            <person name="Calteau A."/>
            <person name="Nielsen K.L."/>
            <person name="Nielsen P.H."/>
        </authorList>
    </citation>
    <scope>NUCLEOTIDE SEQUENCE [LARGE SCALE GENOMIC DNA]</scope>
    <source>
        <strain evidence="5 6">T1-X7</strain>
    </source>
</reference>
<sequence>MRRFYLLTGSSTVVPGSGLLGTRRRWLGAGVLALFVVAGVYALVRVMSQGAMSTALSIGVDRSKLLVILVGLLGGALLWAAFIVVTAVTTRPQDATRVESWTTRVFAALCCCLVVFPALIGARAIAIQRDVVGTVFSDGGDPASVNAVKPAAEKKDPWADIPRVNVMLIGADSGKGRIGVRSDSMMVASINTKTGDTVLIGLPRNLDRVPFAADDPLHALYPDGFHCINPQSGVNQDCLLNGIWTLAEQHKDLFPGDPAPGYTETRRALGRITGLTINQSVIIDLKGFQQLVDAMGGVTVDVKSRICMNCKSDGAGGIVWTTGRQAWIEPGRQHLDGKEALWYARSRAQSDDYSRMRRQRCMVGALLDQSNPVKMLANYGALAEVFKNNVTVDIPQSDLEAWVTLVQRIQNGTISSLPITDQVVNVSNPDYAKIRRLVHKAVADHPAATATPTTSAASPSKTSTHGSSTTTEPDDGAVSSIDATC</sequence>
<dbReference type="InterPro" id="IPR004474">
    <property type="entry name" value="LytR_CpsA_psr"/>
</dbReference>
<feature type="transmembrane region" description="Helical" evidence="3">
    <location>
        <begin position="101"/>
        <end position="120"/>
    </location>
</feature>
<evidence type="ECO:0000313" key="6">
    <source>
        <dbReference type="Proteomes" id="UP000035721"/>
    </source>
</evidence>
<dbReference type="InterPro" id="IPR050922">
    <property type="entry name" value="LytR/CpsA/Psr_CW_biosynth"/>
</dbReference>
<comment type="similarity">
    <text evidence="1">Belongs to the LytR/CpsA/Psr (LCP) family.</text>
</comment>
<comment type="caution">
    <text evidence="5">The sequence shown here is derived from an EMBL/GenBank/DDBJ whole genome shotgun (WGS) entry which is preliminary data.</text>
</comment>
<evidence type="ECO:0000256" key="2">
    <source>
        <dbReference type="SAM" id="MobiDB-lite"/>
    </source>
</evidence>
<dbReference type="PANTHER" id="PTHR33392">
    <property type="entry name" value="POLYISOPRENYL-TEICHOIC ACID--PEPTIDOGLYCAN TEICHOIC ACID TRANSFERASE TAGU"/>
    <property type="match status" value="1"/>
</dbReference>
<dbReference type="AlphaFoldDB" id="A0A077M182"/>
<keyword evidence="3" id="KW-0812">Transmembrane</keyword>
<keyword evidence="3" id="KW-1133">Transmembrane helix</keyword>
<dbReference type="STRING" id="1194083.BN12_50003"/>
<name>A0A077M182_9MICO</name>
<dbReference type="EMBL" id="CAJB01000381">
    <property type="protein sequence ID" value="CCH79576.1"/>
    <property type="molecule type" value="Genomic_DNA"/>
</dbReference>
<feature type="domain" description="Cell envelope-related transcriptional attenuator" evidence="4">
    <location>
        <begin position="181"/>
        <end position="369"/>
    </location>
</feature>
<evidence type="ECO:0000256" key="3">
    <source>
        <dbReference type="SAM" id="Phobius"/>
    </source>
</evidence>
<keyword evidence="6" id="KW-1185">Reference proteome</keyword>
<feature type="transmembrane region" description="Helical" evidence="3">
    <location>
        <begin position="65"/>
        <end position="89"/>
    </location>
</feature>
<dbReference type="NCBIfam" id="TIGR00350">
    <property type="entry name" value="lytR_cpsA_psr"/>
    <property type="match status" value="1"/>
</dbReference>
<dbReference type="OrthoDB" id="3573673at2"/>
<keyword evidence="3" id="KW-0472">Membrane</keyword>
<feature type="transmembrane region" description="Helical" evidence="3">
    <location>
        <begin position="26"/>
        <end position="44"/>
    </location>
</feature>
<protein>
    <submittedName>
        <fullName evidence="5">Cell envelope-related transcriptional attenuator</fullName>
    </submittedName>
</protein>
<dbReference type="PANTHER" id="PTHR33392:SF6">
    <property type="entry name" value="POLYISOPRENYL-TEICHOIC ACID--PEPTIDOGLYCAN TEICHOIC ACID TRANSFERASE TAGU"/>
    <property type="match status" value="1"/>
</dbReference>